<dbReference type="InterPro" id="IPR038286">
    <property type="entry name" value="IPK_sf"/>
</dbReference>
<dbReference type="AlphaFoldDB" id="A0A8C4QHA8"/>
<evidence type="ECO:0000256" key="5">
    <source>
        <dbReference type="ARBA" id="ARBA00022840"/>
    </source>
</evidence>
<keyword evidence="5" id="KW-0067">ATP-binding</keyword>
<dbReference type="InterPro" id="IPR005522">
    <property type="entry name" value="IPK"/>
</dbReference>
<dbReference type="GO" id="GO:0005737">
    <property type="term" value="C:cytoplasm"/>
    <property type="evidence" value="ECO:0007669"/>
    <property type="project" value="TreeGrafter"/>
</dbReference>
<dbReference type="GO" id="GO:0051765">
    <property type="term" value="F:inositol tetrakisphosphate kinase activity"/>
    <property type="evidence" value="ECO:0007669"/>
    <property type="project" value="TreeGrafter"/>
</dbReference>
<dbReference type="Ensembl" id="ENSEBUT00000016066.1">
    <property type="protein sequence ID" value="ENSEBUP00000015490.1"/>
    <property type="gene ID" value="ENSEBUG00000009759.1"/>
</dbReference>
<dbReference type="PANTHER" id="PTHR12400:SF51">
    <property type="entry name" value="INOSITOL POLYPHOSPHATE MULTIKINASE"/>
    <property type="match status" value="1"/>
</dbReference>
<evidence type="ECO:0000256" key="2">
    <source>
        <dbReference type="ARBA" id="ARBA00022679"/>
    </source>
</evidence>
<dbReference type="OMA" id="DCAFAAT"/>
<evidence type="ECO:0000313" key="10">
    <source>
        <dbReference type="Proteomes" id="UP000694388"/>
    </source>
</evidence>
<evidence type="ECO:0000256" key="6">
    <source>
        <dbReference type="ARBA" id="ARBA00036164"/>
    </source>
</evidence>
<organism evidence="9 10">
    <name type="scientific">Eptatretus burgeri</name>
    <name type="common">Inshore hagfish</name>
    <dbReference type="NCBI Taxonomy" id="7764"/>
    <lineage>
        <taxon>Eukaryota</taxon>
        <taxon>Metazoa</taxon>
        <taxon>Chordata</taxon>
        <taxon>Craniata</taxon>
        <taxon>Vertebrata</taxon>
        <taxon>Cyclostomata</taxon>
        <taxon>Myxini</taxon>
        <taxon>Myxiniformes</taxon>
        <taxon>Myxinidae</taxon>
        <taxon>Eptatretinae</taxon>
        <taxon>Eptatretus</taxon>
    </lineage>
</organism>
<dbReference type="Ensembl" id="ENSEBUT00000016058.1">
    <property type="protein sequence ID" value="ENSEBUP00000015482.1"/>
    <property type="gene ID" value="ENSEBUG00000009759.1"/>
</dbReference>
<dbReference type="GO" id="GO:0005524">
    <property type="term" value="F:ATP binding"/>
    <property type="evidence" value="ECO:0007669"/>
    <property type="project" value="UniProtKB-KW"/>
</dbReference>
<keyword evidence="3" id="KW-0547">Nucleotide-binding</keyword>
<evidence type="ECO:0000313" key="9">
    <source>
        <dbReference type="Ensembl" id="ENSEBUP00000015482.1"/>
    </source>
</evidence>
<name>A0A8C4QHA8_EPTBU</name>
<sequence>MAFVNATSGTTLVPSGGEGEALPLLPHGCALLHHQVAGHKAAMLLHPDGAVLKQLQPPPRGLRELQMYSQVFDNDCTDKMFLALREFLPHFQGTWSPEEGNNCSSNNNNNTLYIKLEDVTRHFSMPCILDVKIGRCTYDPFASPEKVLYERRKYPNMEHVGFIILGMRVYQVESNSFKVYDKTFGRALASDSNSLRIGLSNFFHNGQSLRTDVIPGIMHRLGRICTWFQRQTCLHFYRSSLLIVYEGAVFFPTSLCGTIRPTAAVECGPEASASCYVKMGGWSLDSKSQHCCKNKARVKRRTACSPAAVRNSRARSREVATAVKNANDEHSVTTDAKSLYLSHSANDQVTLKHLSDVRMIDFAHVFPANDRDEGFLFGLQKLMAVLQTIKETH</sequence>
<dbReference type="Gene3D" id="3.30.470.160">
    <property type="entry name" value="Inositol polyphosphate kinase"/>
    <property type="match status" value="1"/>
</dbReference>
<keyword evidence="10" id="KW-1185">Reference proteome</keyword>
<evidence type="ECO:0000256" key="8">
    <source>
        <dbReference type="RuleBase" id="RU363090"/>
    </source>
</evidence>
<dbReference type="Pfam" id="PF03770">
    <property type="entry name" value="IPK"/>
    <property type="match status" value="1"/>
</dbReference>
<reference evidence="9" key="1">
    <citation type="submission" date="2025-05" db="UniProtKB">
        <authorList>
            <consortium name="Ensembl"/>
        </authorList>
    </citation>
    <scope>IDENTIFICATION</scope>
</reference>
<comment type="catalytic activity">
    <reaction evidence="6">
        <text>1D-myo-inositol 1,4,5-trisphosphate + 2 ATP = 1D-myo-inositol 1,3,4,5,6-pentakisphosphate + 2 ADP + 2 H(+)</text>
        <dbReference type="Rhea" id="RHEA:32359"/>
        <dbReference type="ChEBI" id="CHEBI:15378"/>
        <dbReference type="ChEBI" id="CHEBI:30616"/>
        <dbReference type="ChEBI" id="CHEBI:57733"/>
        <dbReference type="ChEBI" id="CHEBI:203600"/>
        <dbReference type="ChEBI" id="CHEBI:456216"/>
        <dbReference type="EC" id="2.7.1.151"/>
    </reaction>
</comment>
<keyword evidence="4 8" id="KW-0418">Kinase</keyword>
<dbReference type="GO" id="GO:0008440">
    <property type="term" value="F:inositol-1,4,5-trisphosphate 3-kinase activity"/>
    <property type="evidence" value="ECO:0007669"/>
    <property type="project" value="TreeGrafter"/>
</dbReference>
<keyword evidence="2 8" id="KW-0808">Transferase</keyword>
<evidence type="ECO:0000256" key="7">
    <source>
        <dbReference type="ARBA" id="ARBA00036525"/>
    </source>
</evidence>
<protein>
    <recommendedName>
        <fullName evidence="8">Kinase</fullName>
        <ecNumber evidence="8">2.7.-.-</ecNumber>
    </recommendedName>
</protein>
<evidence type="ECO:0000256" key="3">
    <source>
        <dbReference type="ARBA" id="ARBA00022741"/>
    </source>
</evidence>
<accession>A0A8C4QHA8</accession>
<dbReference type="GeneTree" id="ENSGT00940000155309"/>
<dbReference type="Proteomes" id="UP000694388">
    <property type="component" value="Unplaced"/>
</dbReference>
<dbReference type="EC" id="2.7.-.-" evidence="8"/>
<comment type="similarity">
    <text evidence="1 8">Belongs to the inositol phosphokinase (IPK) family.</text>
</comment>
<evidence type="ECO:0000256" key="1">
    <source>
        <dbReference type="ARBA" id="ARBA00007374"/>
    </source>
</evidence>
<dbReference type="PANTHER" id="PTHR12400">
    <property type="entry name" value="INOSITOL POLYPHOSPHATE KINASE"/>
    <property type="match status" value="1"/>
</dbReference>
<dbReference type="GO" id="GO:0032958">
    <property type="term" value="P:inositol phosphate biosynthetic process"/>
    <property type="evidence" value="ECO:0007669"/>
    <property type="project" value="InterPro"/>
</dbReference>
<comment type="catalytic activity">
    <reaction evidence="7">
        <text>1D-myo-inositol 1,3,4,6-tetrakisphosphate + ATP = 1D-myo-inositol 1,3,4,5,6-pentakisphosphate + ADP + H(+)</text>
        <dbReference type="Rhea" id="RHEA:12717"/>
        <dbReference type="ChEBI" id="CHEBI:15378"/>
        <dbReference type="ChEBI" id="CHEBI:30616"/>
        <dbReference type="ChEBI" id="CHEBI:57660"/>
        <dbReference type="ChEBI" id="CHEBI:57733"/>
        <dbReference type="ChEBI" id="CHEBI:456216"/>
        <dbReference type="EC" id="2.7.1.140"/>
    </reaction>
</comment>
<dbReference type="SUPFAM" id="SSF56104">
    <property type="entry name" value="SAICAR synthase-like"/>
    <property type="match status" value="1"/>
</dbReference>
<evidence type="ECO:0000256" key="4">
    <source>
        <dbReference type="ARBA" id="ARBA00022777"/>
    </source>
</evidence>
<proteinExistence type="inferred from homology"/>
<dbReference type="GO" id="GO:0005634">
    <property type="term" value="C:nucleus"/>
    <property type="evidence" value="ECO:0007669"/>
    <property type="project" value="TreeGrafter"/>
</dbReference>